<keyword evidence="3" id="KW-1185">Reference proteome</keyword>
<feature type="domain" description="SH3b1" evidence="1">
    <location>
        <begin position="4"/>
        <end position="41"/>
    </location>
</feature>
<sequence>MIFNFTLPGQGYPFSNINVSSLNIGEAVYIISTSKDKKMVFDPQFFFLCLGKIKQHLQNFK</sequence>
<organism evidence="2 3">
    <name type="scientific">Francisella halioticida</name>
    <dbReference type="NCBI Taxonomy" id="549298"/>
    <lineage>
        <taxon>Bacteria</taxon>
        <taxon>Pseudomonadati</taxon>
        <taxon>Pseudomonadota</taxon>
        <taxon>Gammaproteobacteria</taxon>
        <taxon>Thiotrichales</taxon>
        <taxon>Francisellaceae</taxon>
        <taxon>Francisella</taxon>
    </lineage>
</organism>
<proteinExistence type="predicted"/>
<evidence type="ECO:0000259" key="1">
    <source>
        <dbReference type="Pfam" id="PF12913"/>
    </source>
</evidence>
<evidence type="ECO:0000313" key="2">
    <source>
        <dbReference type="EMBL" id="ASG68971.1"/>
    </source>
</evidence>
<dbReference type="Pfam" id="PF12913">
    <property type="entry name" value="SH3_6"/>
    <property type="match status" value="1"/>
</dbReference>
<dbReference type="EMBL" id="CP022132">
    <property type="protein sequence ID" value="ASG68971.1"/>
    <property type="molecule type" value="Genomic_DNA"/>
</dbReference>
<gene>
    <name evidence="2" type="ORF">CDV26_00695</name>
</gene>
<dbReference type="Proteomes" id="UP000249910">
    <property type="component" value="Chromosome"/>
</dbReference>
<protein>
    <recommendedName>
        <fullName evidence="1">SH3b1 domain-containing protein</fullName>
    </recommendedName>
</protein>
<evidence type="ECO:0000313" key="3">
    <source>
        <dbReference type="Proteomes" id="UP000249910"/>
    </source>
</evidence>
<dbReference type="InterPro" id="IPR039439">
    <property type="entry name" value="SH3b1_dom"/>
</dbReference>
<name>A0ABM6M271_9GAMM</name>
<accession>A0ABM6M271</accession>
<dbReference type="RefSeq" id="WP_088773417.1">
    <property type="nucleotide sequence ID" value="NZ_CP022132.1"/>
</dbReference>
<reference evidence="2 3" key="1">
    <citation type="submission" date="2017-06" db="EMBL/GenBank/DDBJ databases">
        <title>Complete genome of Francisella halioticida.</title>
        <authorList>
            <person name="Sjodin A."/>
        </authorList>
    </citation>
    <scope>NUCLEOTIDE SEQUENCE [LARGE SCALE GENOMIC DNA]</scope>
    <source>
        <strain evidence="2 3">DSM 23729</strain>
    </source>
</reference>